<feature type="region of interest" description="Disordered" evidence="10">
    <location>
        <begin position="576"/>
        <end position="609"/>
    </location>
</feature>
<feature type="compositionally biased region" description="Basic residues" evidence="10">
    <location>
        <begin position="57"/>
        <end position="66"/>
    </location>
</feature>
<dbReference type="Proteomes" id="UP000054558">
    <property type="component" value="Unassembled WGS sequence"/>
</dbReference>
<proteinExistence type="inferred from homology"/>
<evidence type="ECO:0000259" key="11">
    <source>
        <dbReference type="PROSITE" id="PS50071"/>
    </source>
</evidence>
<dbReference type="PANTHER" id="PTHR24326:SF606">
    <property type="entry name" value="HOMEOBOX-LEUCINE ZIPPER PROTEIN ATHB-54"/>
    <property type="match status" value="1"/>
</dbReference>
<dbReference type="InterPro" id="IPR009057">
    <property type="entry name" value="Homeodomain-like_sf"/>
</dbReference>
<evidence type="ECO:0000313" key="13">
    <source>
        <dbReference type="Proteomes" id="UP000054558"/>
    </source>
</evidence>
<feature type="region of interest" description="Disordered" evidence="10">
    <location>
        <begin position="31"/>
        <end position="93"/>
    </location>
</feature>
<feature type="domain" description="Homeobox" evidence="11">
    <location>
        <begin position="92"/>
        <end position="153"/>
    </location>
</feature>
<dbReference type="CDD" id="cd00086">
    <property type="entry name" value="homeodomain"/>
    <property type="match status" value="1"/>
</dbReference>
<dbReference type="Gene3D" id="1.10.10.60">
    <property type="entry name" value="Homeodomain-like"/>
    <property type="match status" value="1"/>
</dbReference>
<dbReference type="InterPro" id="IPR017970">
    <property type="entry name" value="Homeobox_CS"/>
</dbReference>
<dbReference type="SUPFAM" id="SSF46689">
    <property type="entry name" value="Homeodomain-like"/>
    <property type="match status" value="1"/>
</dbReference>
<evidence type="ECO:0000256" key="9">
    <source>
        <dbReference type="SAM" id="Coils"/>
    </source>
</evidence>
<evidence type="ECO:0000256" key="6">
    <source>
        <dbReference type="ARBA" id="ARBA00025748"/>
    </source>
</evidence>
<comment type="subcellular location">
    <subcellularLocation>
        <location evidence="7 8">Nucleus</location>
    </subcellularLocation>
</comment>
<dbReference type="InterPro" id="IPR045224">
    <property type="entry name" value="HDZip_class_I_plant"/>
</dbReference>
<feature type="region of interest" description="Disordered" evidence="10">
    <location>
        <begin position="248"/>
        <end position="563"/>
    </location>
</feature>
<reference evidence="12 13" key="1">
    <citation type="journal article" date="2014" name="Nat. Commun.">
        <title>Klebsormidium flaccidum genome reveals primary factors for plant terrestrial adaptation.</title>
        <authorList>
            <person name="Hori K."/>
            <person name="Maruyama F."/>
            <person name="Fujisawa T."/>
            <person name="Togashi T."/>
            <person name="Yamamoto N."/>
            <person name="Seo M."/>
            <person name="Sato S."/>
            <person name="Yamada T."/>
            <person name="Mori H."/>
            <person name="Tajima N."/>
            <person name="Moriyama T."/>
            <person name="Ikeuchi M."/>
            <person name="Watanabe M."/>
            <person name="Wada H."/>
            <person name="Kobayashi K."/>
            <person name="Saito M."/>
            <person name="Masuda T."/>
            <person name="Sasaki-Sekimoto Y."/>
            <person name="Mashiguchi K."/>
            <person name="Awai K."/>
            <person name="Shimojima M."/>
            <person name="Masuda S."/>
            <person name="Iwai M."/>
            <person name="Nobusawa T."/>
            <person name="Narise T."/>
            <person name="Kondo S."/>
            <person name="Saito H."/>
            <person name="Sato R."/>
            <person name="Murakawa M."/>
            <person name="Ihara Y."/>
            <person name="Oshima-Yamada Y."/>
            <person name="Ohtaka K."/>
            <person name="Satoh M."/>
            <person name="Sonobe K."/>
            <person name="Ishii M."/>
            <person name="Ohtani R."/>
            <person name="Kanamori-Sato M."/>
            <person name="Honoki R."/>
            <person name="Miyazaki D."/>
            <person name="Mochizuki H."/>
            <person name="Umetsu J."/>
            <person name="Higashi K."/>
            <person name="Shibata D."/>
            <person name="Kamiya Y."/>
            <person name="Sato N."/>
            <person name="Nakamura Y."/>
            <person name="Tabata S."/>
            <person name="Ida S."/>
            <person name="Kurokawa K."/>
            <person name="Ohta H."/>
        </authorList>
    </citation>
    <scope>NUCLEOTIDE SEQUENCE [LARGE SCALE GENOMIC DNA]</scope>
    <source>
        <strain evidence="12 13">NIES-2285</strain>
    </source>
</reference>
<evidence type="ECO:0000256" key="2">
    <source>
        <dbReference type="ARBA" id="ARBA00023125"/>
    </source>
</evidence>
<dbReference type="PROSITE" id="PS00027">
    <property type="entry name" value="HOMEOBOX_1"/>
    <property type="match status" value="1"/>
</dbReference>
<feature type="region of interest" description="Disordered" evidence="10">
    <location>
        <begin position="739"/>
        <end position="817"/>
    </location>
</feature>
<keyword evidence="13" id="KW-1185">Reference proteome</keyword>
<feature type="compositionally biased region" description="Low complexity" evidence="10">
    <location>
        <begin position="590"/>
        <end position="599"/>
    </location>
</feature>
<evidence type="ECO:0000313" key="12">
    <source>
        <dbReference type="EMBL" id="GAQ88869.1"/>
    </source>
</evidence>
<feature type="coiled-coil region" evidence="9">
    <location>
        <begin position="152"/>
        <end position="186"/>
    </location>
</feature>
<evidence type="ECO:0000256" key="5">
    <source>
        <dbReference type="ARBA" id="ARBA00023242"/>
    </source>
</evidence>
<evidence type="ECO:0000256" key="7">
    <source>
        <dbReference type="PROSITE-ProRule" id="PRU00108"/>
    </source>
</evidence>
<evidence type="ECO:0000256" key="4">
    <source>
        <dbReference type="ARBA" id="ARBA00023163"/>
    </source>
</evidence>
<keyword evidence="2 7" id="KW-0238">DNA-binding</keyword>
<evidence type="ECO:0000256" key="3">
    <source>
        <dbReference type="ARBA" id="ARBA00023155"/>
    </source>
</evidence>
<dbReference type="OrthoDB" id="6159439at2759"/>
<accession>A0A1Y1IHB1</accession>
<dbReference type="GO" id="GO:0005634">
    <property type="term" value="C:nucleus"/>
    <property type="evidence" value="ECO:0000318"/>
    <property type="project" value="GO_Central"/>
</dbReference>
<dbReference type="GO" id="GO:0000981">
    <property type="term" value="F:DNA-binding transcription factor activity, RNA polymerase II-specific"/>
    <property type="evidence" value="ECO:0007669"/>
    <property type="project" value="InterPro"/>
</dbReference>
<dbReference type="CDD" id="cd14686">
    <property type="entry name" value="bZIP"/>
    <property type="match status" value="1"/>
</dbReference>
<keyword evidence="5 7" id="KW-0539">Nucleus</keyword>
<feature type="compositionally biased region" description="Low complexity" evidence="10">
    <location>
        <begin position="248"/>
        <end position="261"/>
    </location>
</feature>
<dbReference type="InterPro" id="IPR001356">
    <property type="entry name" value="HD"/>
</dbReference>
<feature type="compositionally biased region" description="Basic and acidic residues" evidence="10">
    <location>
        <begin position="511"/>
        <end position="521"/>
    </location>
</feature>
<gene>
    <name evidence="12" type="ORF">KFL_004660010</name>
</gene>
<feature type="compositionally biased region" description="Polar residues" evidence="10">
    <location>
        <begin position="466"/>
        <end position="475"/>
    </location>
</feature>
<evidence type="ECO:0000256" key="10">
    <source>
        <dbReference type="SAM" id="MobiDB-lite"/>
    </source>
</evidence>
<feature type="compositionally biased region" description="Low complexity" evidence="10">
    <location>
        <begin position="544"/>
        <end position="554"/>
    </location>
</feature>
<dbReference type="AlphaFoldDB" id="A0A1Y1IHB1"/>
<dbReference type="PROSITE" id="PS50071">
    <property type="entry name" value="HOMEOBOX_2"/>
    <property type="match status" value="1"/>
</dbReference>
<protein>
    <submittedName>
        <fullName evidence="12">Homeobox protein</fullName>
    </submittedName>
</protein>
<dbReference type="STRING" id="105231.A0A1Y1IHB1"/>
<comment type="similarity">
    <text evidence="6">Belongs to the HD-ZIP homeobox family. Class I subfamily.</text>
</comment>
<keyword evidence="9" id="KW-0175">Coiled coil</keyword>
<dbReference type="SMART" id="SM00389">
    <property type="entry name" value="HOX"/>
    <property type="match status" value="1"/>
</dbReference>
<sequence>MKLHTLLPLRCPQSKQGGTLVTAARACQAAAAMARPASASTPGASKRKREFGDAGKGKKSHKGKGKRSAEEARGGPSAAEMRKMDSPAVQRAKREIKIRRLTTDQIHALEKAFDEADGKLSHPQKVEIAKGIGLEARQVAIWFQNRRAKWRTEQVESQYDVLKAQNARLQADNDRLKKELEEARHALVVARSGIAHPTPSRMEPVAGAGGAAFFGSKDGESPGSVYEKLQNLLKSMKGKRSAFLAAAAAGESSDSGSGSSDESSEEERQPIKRAKRSALQKPRPALAAKPGPTPSRSSVAAGSGAKRDGTRRSPVGAPSKGSGADKGAGPSKAVPKGRLTRESSMGRPSTLQRRGSKLEALQLPVKMSPAVPLFADKDRAKAAVEAPTPRMGRGKPSAATPGSTPSMWLGPRQDPSPTTGPLAPGEPQPAHPLGISGDGTVALLDKVPPSAVGRGFSHLLAGAPESSPTDSTVSPSAYLLSDGKEPSPTTGALAGADAVPAKQSTPPKPSPLREESGKEARLQLAPSASDWGEALRKAEQQRSAAAAAAAPAPARLDSPDLPTDMARDFVRALGAGEAARSPSPSVLPSGRAAAAAGGRRVARGGRRGGDTAGLAARLAALDGGLSKGLDALAVLHLGAAPGAGDNKGAAERNGLLELSLEPGSGLAPSRTAQLLAEAAARVSAGSSLPSRLARGTAFLGSASAFEAFRGGGNLLDPYQDPPFSSGLREERALSPSLRDAISQHRSGHTTQALLPGEGREEAGAPGSSTGPLTPRLGPAAPIPPWLTAVASGLWGEGGSPGGRSSSPGWWTQIQSGH</sequence>
<dbReference type="PANTHER" id="PTHR24326">
    <property type="entry name" value="HOMEOBOX-LEUCINE ZIPPER PROTEIN"/>
    <property type="match status" value="1"/>
</dbReference>
<keyword evidence="4" id="KW-0804">Transcription</keyword>
<dbReference type="Pfam" id="PF00046">
    <property type="entry name" value="Homeodomain"/>
    <property type="match status" value="1"/>
</dbReference>
<name>A0A1Y1IHB1_KLENI</name>
<keyword evidence="1" id="KW-0805">Transcription regulation</keyword>
<evidence type="ECO:0000256" key="8">
    <source>
        <dbReference type="RuleBase" id="RU000682"/>
    </source>
</evidence>
<organism evidence="12 13">
    <name type="scientific">Klebsormidium nitens</name>
    <name type="common">Green alga</name>
    <name type="synonym">Ulothrix nitens</name>
    <dbReference type="NCBI Taxonomy" id="105231"/>
    <lineage>
        <taxon>Eukaryota</taxon>
        <taxon>Viridiplantae</taxon>
        <taxon>Streptophyta</taxon>
        <taxon>Klebsormidiophyceae</taxon>
        <taxon>Klebsormidiales</taxon>
        <taxon>Klebsormidiaceae</taxon>
        <taxon>Klebsormidium</taxon>
    </lineage>
</organism>
<feature type="compositionally biased region" description="Polar residues" evidence="10">
    <location>
        <begin position="342"/>
        <end position="353"/>
    </location>
</feature>
<keyword evidence="3 7" id="KW-0371">Homeobox</keyword>
<evidence type="ECO:0000256" key="1">
    <source>
        <dbReference type="ARBA" id="ARBA00023015"/>
    </source>
</evidence>
<dbReference type="OMA" id="CSHEING"/>
<dbReference type="GO" id="GO:0045893">
    <property type="term" value="P:positive regulation of DNA-templated transcription"/>
    <property type="evidence" value="ECO:0000318"/>
    <property type="project" value="GO_Central"/>
</dbReference>
<dbReference type="GO" id="GO:0043565">
    <property type="term" value="F:sequence-specific DNA binding"/>
    <property type="evidence" value="ECO:0000318"/>
    <property type="project" value="GO_Central"/>
</dbReference>
<feature type="DNA-binding region" description="Homeobox" evidence="7">
    <location>
        <begin position="94"/>
        <end position="154"/>
    </location>
</feature>
<dbReference type="EMBL" id="DF237415">
    <property type="protein sequence ID" value="GAQ88869.1"/>
    <property type="molecule type" value="Genomic_DNA"/>
</dbReference>